<accession>A0ABT0R2E5</accession>
<dbReference type="Gene3D" id="3.10.50.40">
    <property type="match status" value="1"/>
</dbReference>
<dbReference type="Pfam" id="PF00254">
    <property type="entry name" value="FKBP_C"/>
    <property type="match status" value="1"/>
</dbReference>
<evidence type="ECO:0000256" key="3">
    <source>
        <dbReference type="ARBA" id="ARBA00023235"/>
    </source>
</evidence>
<evidence type="ECO:0000256" key="4">
    <source>
        <dbReference type="PROSITE-ProRule" id="PRU00277"/>
    </source>
</evidence>
<evidence type="ECO:0000259" key="8">
    <source>
        <dbReference type="PROSITE" id="PS50059"/>
    </source>
</evidence>
<dbReference type="GO" id="GO:0003755">
    <property type="term" value="F:peptidyl-prolyl cis-trans isomerase activity"/>
    <property type="evidence" value="ECO:0007669"/>
    <property type="project" value="UniProtKB-EC"/>
</dbReference>
<dbReference type="PROSITE" id="PS51257">
    <property type="entry name" value="PROKAR_LIPOPROTEIN"/>
    <property type="match status" value="1"/>
</dbReference>
<comment type="similarity">
    <text evidence="5">Belongs to the FKBP-type PPIase family.</text>
</comment>
<dbReference type="PANTHER" id="PTHR45779">
    <property type="entry name" value="PEPTIDYLPROLYL ISOMERASE"/>
    <property type="match status" value="1"/>
</dbReference>
<evidence type="ECO:0000256" key="1">
    <source>
        <dbReference type="ARBA" id="ARBA00000971"/>
    </source>
</evidence>
<comment type="caution">
    <text evidence="9">The sequence shown here is derived from an EMBL/GenBank/DDBJ whole genome shotgun (WGS) entry which is preliminary data.</text>
</comment>
<feature type="region of interest" description="Disordered" evidence="6">
    <location>
        <begin position="174"/>
        <end position="208"/>
    </location>
</feature>
<dbReference type="Proteomes" id="UP001203761">
    <property type="component" value="Unassembled WGS sequence"/>
</dbReference>
<sequence>MIRRRTMLSSALAASAALGLAACTDDTAGGGAASSGGSDAGGGAPALEAVTISEDLATEPVVEFTAPLEVAEPDARTVVAGTGEAITEGATLIWRDLYVDAATGDTLQSWWQGAPAGGLTVSADTIGQAAYDFFLTATVGSRIALAGWQQDSSGQMRSLLQVADIDRIVSPLRAEGEEQPASGSFPAVTRAENGAPALSSPPVGDPPAATQREVLIQGSGPMTRPGDYLVMQYTGWKWSDGTQFDSSWDRGAPFGFVQGQGQVITGWDANLLDLPVGSQVLLAIPAADAYGAEPSEGNPLAGEALLFVVDILDAASTVSA</sequence>
<organism evidence="9 10">
    <name type="scientific">Brachybacterium equifaecis</name>
    <dbReference type="NCBI Taxonomy" id="2910770"/>
    <lineage>
        <taxon>Bacteria</taxon>
        <taxon>Bacillati</taxon>
        <taxon>Actinomycetota</taxon>
        <taxon>Actinomycetes</taxon>
        <taxon>Micrococcales</taxon>
        <taxon>Dermabacteraceae</taxon>
        <taxon>Brachybacterium</taxon>
    </lineage>
</organism>
<evidence type="ECO:0000313" key="10">
    <source>
        <dbReference type="Proteomes" id="UP001203761"/>
    </source>
</evidence>
<keyword evidence="2 4" id="KW-0697">Rotamase</keyword>
<feature type="domain" description="PPIase FKBP-type" evidence="8">
    <location>
        <begin position="226"/>
        <end position="315"/>
    </location>
</feature>
<dbReference type="EMBL" id="JAKNCJ010000008">
    <property type="protein sequence ID" value="MCL6424108.1"/>
    <property type="molecule type" value="Genomic_DNA"/>
</dbReference>
<evidence type="ECO:0000256" key="7">
    <source>
        <dbReference type="SAM" id="SignalP"/>
    </source>
</evidence>
<reference evidence="9" key="1">
    <citation type="submission" date="2022-02" db="EMBL/GenBank/DDBJ databases">
        <authorList>
            <person name="Lee M."/>
            <person name="Kim S.-J."/>
            <person name="Jung M.-Y."/>
        </authorList>
    </citation>
    <scope>NUCLEOTIDE SEQUENCE</scope>
    <source>
        <strain evidence="9">JHP9</strain>
    </source>
</reference>
<comment type="catalytic activity">
    <reaction evidence="1 4 5">
        <text>[protein]-peptidylproline (omega=180) = [protein]-peptidylproline (omega=0)</text>
        <dbReference type="Rhea" id="RHEA:16237"/>
        <dbReference type="Rhea" id="RHEA-COMP:10747"/>
        <dbReference type="Rhea" id="RHEA-COMP:10748"/>
        <dbReference type="ChEBI" id="CHEBI:83833"/>
        <dbReference type="ChEBI" id="CHEBI:83834"/>
        <dbReference type="EC" id="5.2.1.8"/>
    </reaction>
</comment>
<protein>
    <recommendedName>
        <fullName evidence="5">Peptidyl-prolyl cis-trans isomerase</fullName>
        <ecNumber evidence="5">5.2.1.8</ecNumber>
    </recommendedName>
</protein>
<keyword evidence="10" id="KW-1185">Reference proteome</keyword>
<dbReference type="InterPro" id="IPR001179">
    <property type="entry name" value="PPIase_FKBP_dom"/>
</dbReference>
<keyword evidence="3 4" id="KW-0413">Isomerase</keyword>
<dbReference type="PROSITE" id="PS51318">
    <property type="entry name" value="TAT"/>
    <property type="match status" value="1"/>
</dbReference>
<dbReference type="PROSITE" id="PS50059">
    <property type="entry name" value="FKBP_PPIASE"/>
    <property type="match status" value="1"/>
</dbReference>
<dbReference type="InterPro" id="IPR006311">
    <property type="entry name" value="TAT_signal"/>
</dbReference>
<dbReference type="InterPro" id="IPR046357">
    <property type="entry name" value="PPIase_dom_sf"/>
</dbReference>
<evidence type="ECO:0000256" key="6">
    <source>
        <dbReference type="SAM" id="MobiDB-lite"/>
    </source>
</evidence>
<evidence type="ECO:0000256" key="5">
    <source>
        <dbReference type="RuleBase" id="RU003915"/>
    </source>
</evidence>
<dbReference type="InterPro" id="IPR044609">
    <property type="entry name" value="FKBP2/11"/>
</dbReference>
<evidence type="ECO:0000313" key="9">
    <source>
        <dbReference type="EMBL" id="MCL6424108.1"/>
    </source>
</evidence>
<dbReference type="PANTHER" id="PTHR45779:SF7">
    <property type="entry name" value="PEPTIDYLPROLYL ISOMERASE"/>
    <property type="match status" value="1"/>
</dbReference>
<evidence type="ECO:0000256" key="2">
    <source>
        <dbReference type="ARBA" id="ARBA00023110"/>
    </source>
</evidence>
<name>A0ABT0R2E5_9MICO</name>
<feature type="signal peptide" evidence="7">
    <location>
        <begin position="1"/>
        <end position="21"/>
    </location>
</feature>
<dbReference type="SUPFAM" id="SSF54534">
    <property type="entry name" value="FKBP-like"/>
    <property type="match status" value="1"/>
</dbReference>
<feature type="chain" id="PRO_5047529104" description="Peptidyl-prolyl cis-trans isomerase" evidence="7">
    <location>
        <begin position="22"/>
        <end position="320"/>
    </location>
</feature>
<keyword evidence="7" id="KW-0732">Signal</keyword>
<gene>
    <name evidence="9" type="ORF">Bequi_12095</name>
</gene>
<dbReference type="RefSeq" id="WP_249738189.1">
    <property type="nucleotide sequence ID" value="NZ_JAKNCJ010000008.1"/>
</dbReference>
<dbReference type="EC" id="5.2.1.8" evidence="5"/>
<proteinExistence type="inferred from homology"/>